<evidence type="ECO:0000313" key="4">
    <source>
        <dbReference type="Proteomes" id="UP000234323"/>
    </source>
</evidence>
<dbReference type="PANTHER" id="PTHR24067">
    <property type="entry name" value="UBIQUITIN-CONJUGATING ENZYME E2"/>
    <property type="match status" value="1"/>
</dbReference>
<feature type="domain" description="UBC core" evidence="2">
    <location>
        <begin position="1"/>
        <end position="73"/>
    </location>
</feature>
<keyword evidence="1" id="KW-0833">Ubl conjugation pathway</keyword>
<feature type="non-terminal residue" evidence="3">
    <location>
        <position position="1"/>
    </location>
</feature>
<proteinExistence type="predicted"/>
<protein>
    <submittedName>
        <fullName evidence="3">Ubiquitin conjugating enzyme E2D</fullName>
    </submittedName>
</protein>
<name>A0A2I1HMU2_9GLOM</name>
<dbReference type="InterPro" id="IPR000608">
    <property type="entry name" value="UBC"/>
</dbReference>
<evidence type="ECO:0000256" key="1">
    <source>
        <dbReference type="ARBA" id="ARBA00022786"/>
    </source>
</evidence>
<comment type="caution">
    <text evidence="3">The sequence shown here is derived from an EMBL/GenBank/DDBJ whole genome shotgun (WGS) entry which is preliminary data.</text>
</comment>
<dbReference type="InterPro" id="IPR016135">
    <property type="entry name" value="UBQ-conjugating_enzyme/RWD"/>
</dbReference>
<accession>A0A2I1HMU2</accession>
<dbReference type="Proteomes" id="UP000234323">
    <property type="component" value="Unassembled WGS sequence"/>
</dbReference>
<dbReference type="Gene3D" id="3.10.110.10">
    <property type="entry name" value="Ubiquitin Conjugating Enzyme"/>
    <property type="match status" value="1"/>
</dbReference>
<dbReference type="AlphaFoldDB" id="A0A2I1HMU2"/>
<sequence>ELYDLGTDPLSSFSAGPIDDDLFHWQASIIGPRDTSYSGGIFYLDICLPSEYPFKPPKVYFCLYSYLIAWFTY</sequence>
<dbReference type="PROSITE" id="PS50127">
    <property type="entry name" value="UBC_2"/>
    <property type="match status" value="1"/>
</dbReference>
<dbReference type="EMBL" id="LLXI01004058">
    <property type="protein sequence ID" value="PKY60198.1"/>
    <property type="molecule type" value="Genomic_DNA"/>
</dbReference>
<reference evidence="3 4" key="1">
    <citation type="submission" date="2015-10" db="EMBL/GenBank/DDBJ databases">
        <title>Genome analyses suggest a sexual origin of heterokaryosis in a supposedly ancient asexual fungus.</title>
        <authorList>
            <person name="Ropars J."/>
            <person name="Sedzielewska K."/>
            <person name="Noel J."/>
            <person name="Charron P."/>
            <person name="Farinelli L."/>
            <person name="Marton T."/>
            <person name="Kruger M."/>
            <person name="Pelin A."/>
            <person name="Brachmann A."/>
            <person name="Corradi N."/>
        </authorList>
    </citation>
    <scope>NUCLEOTIDE SEQUENCE [LARGE SCALE GENOMIC DNA]</scope>
    <source>
        <strain evidence="3 4">A4</strain>
    </source>
</reference>
<keyword evidence="4" id="KW-1185">Reference proteome</keyword>
<dbReference type="InterPro" id="IPR050113">
    <property type="entry name" value="Ub_conjugating_enzyme"/>
</dbReference>
<dbReference type="SUPFAM" id="SSF54495">
    <property type="entry name" value="UBC-like"/>
    <property type="match status" value="1"/>
</dbReference>
<gene>
    <name evidence="3" type="ORF">RhiirA4_517751</name>
</gene>
<organism evidence="3 4">
    <name type="scientific">Rhizophagus irregularis</name>
    <dbReference type="NCBI Taxonomy" id="588596"/>
    <lineage>
        <taxon>Eukaryota</taxon>
        <taxon>Fungi</taxon>
        <taxon>Fungi incertae sedis</taxon>
        <taxon>Mucoromycota</taxon>
        <taxon>Glomeromycotina</taxon>
        <taxon>Glomeromycetes</taxon>
        <taxon>Glomerales</taxon>
        <taxon>Glomeraceae</taxon>
        <taxon>Rhizophagus</taxon>
    </lineage>
</organism>
<dbReference type="Pfam" id="PF00179">
    <property type="entry name" value="UQ_con"/>
    <property type="match status" value="1"/>
</dbReference>
<evidence type="ECO:0000259" key="2">
    <source>
        <dbReference type="PROSITE" id="PS50127"/>
    </source>
</evidence>
<evidence type="ECO:0000313" key="3">
    <source>
        <dbReference type="EMBL" id="PKY60198.1"/>
    </source>
</evidence>